<dbReference type="AlphaFoldDB" id="A0A382LQ12"/>
<name>A0A382LQ12_9ZZZZ</name>
<reference evidence="1" key="1">
    <citation type="submission" date="2018-05" db="EMBL/GenBank/DDBJ databases">
        <authorList>
            <person name="Lanie J.A."/>
            <person name="Ng W.-L."/>
            <person name="Kazmierczak K.M."/>
            <person name="Andrzejewski T.M."/>
            <person name="Davidsen T.M."/>
            <person name="Wayne K.J."/>
            <person name="Tettelin H."/>
            <person name="Glass J.I."/>
            <person name="Rusch D."/>
            <person name="Podicherti R."/>
            <person name="Tsui H.-C.T."/>
            <person name="Winkler M.E."/>
        </authorList>
    </citation>
    <scope>NUCLEOTIDE SEQUENCE</scope>
</reference>
<dbReference type="EMBL" id="UINC01088433">
    <property type="protein sequence ID" value="SVC38646.1"/>
    <property type="molecule type" value="Genomic_DNA"/>
</dbReference>
<organism evidence="1">
    <name type="scientific">marine metagenome</name>
    <dbReference type="NCBI Taxonomy" id="408172"/>
    <lineage>
        <taxon>unclassified sequences</taxon>
        <taxon>metagenomes</taxon>
        <taxon>ecological metagenomes</taxon>
    </lineage>
</organism>
<feature type="non-terminal residue" evidence="1">
    <location>
        <position position="41"/>
    </location>
</feature>
<proteinExistence type="predicted"/>
<gene>
    <name evidence="1" type="ORF">METZ01_LOCUS291500</name>
</gene>
<accession>A0A382LQ12</accession>
<sequence length="41" mass="4760">MRGIEPMAPSTQSVSNHPFLASNLEYPGFEGLYFWQLRLFQ</sequence>
<protein>
    <submittedName>
        <fullName evidence="1">Uncharacterized protein</fullName>
    </submittedName>
</protein>
<evidence type="ECO:0000313" key="1">
    <source>
        <dbReference type="EMBL" id="SVC38646.1"/>
    </source>
</evidence>